<gene>
    <name evidence="1" type="ORF">LTR36_003838</name>
</gene>
<accession>A0AAV9JJ66</accession>
<reference evidence="1 2" key="1">
    <citation type="submission" date="2021-11" db="EMBL/GenBank/DDBJ databases">
        <title>Black yeast isolated from Biological Soil Crust.</title>
        <authorList>
            <person name="Kurbessoian T."/>
        </authorList>
    </citation>
    <scope>NUCLEOTIDE SEQUENCE [LARGE SCALE GENOMIC DNA]</scope>
    <source>
        <strain evidence="1 2">CCFEE 5522</strain>
    </source>
</reference>
<dbReference type="InterPro" id="IPR011333">
    <property type="entry name" value="SKP1/BTB/POZ_sf"/>
</dbReference>
<evidence type="ECO:0000313" key="1">
    <source>
        <dbReference type="EMBL" id="KAK4544933.1"/>
    </source>
</evidence>
<name>A0AAV9JJ66_9PEZI</name>
<dbReference type="PANTHER" id="PTHR47843:SF2">
    <property type="entry name" value="BTB DOMAIN-CONTAINING PROTEIN"/>
    <property type="match status" value="1"/>
</dbReference>
<dbReference type="EMBL" id="JAVFHQ010000022">
    <property type="protein sequence ID" value="KAK4544933.1"/>
    <property type="molecule type" value="Genomic_DNA"/>
</dbReference>
<dbReference type="PANTHER" id="PTHR47843">
    <property type="entry name" value="BTB DOMAIN-CONTAINING PROTEIN-RELATED"/>
    <property type="match status" value="1"/>
</dbReference>
<organism evidence="1 2">
    <name type="scientific">Oleoguttula mirabilis</name>
    <dbReference type="NCBI Taxonomy" id="1507867"/>
    <lineage>
        <taxon>Eukaryota</taxon>
        <taxon>Fungi</taxon>
        <taxon>Dikarya</taxon>
        <taxon>Ascomycota</taxon>
        <taxon>Pezizomycotina</taxon>
        <taxon>Dothideomycetes</taxon>
        <taxon>Dothideomycetidae</taxon>
        <taxon>Mycosphaerellales</taxon>
        <taxon>Teratosphaeriaceae</taxon>
        <taxon>Oleoguttula</taxon>
    </lineage>
</organism>
<proteinExistence type="predicted"/>
<sequence length="471" mass="53683">MDPDTQGEVDEQQNQLQQDRMIHFYVGDDDDTEPFCIKQSGLEWASPFFVCVIKYEHWGTDAQHCVLRFPDDDVEAWHMLIYWFDHSADLHSTPHKLLATRCWILGDKYGIPKFQDEAMLGEVAAHAPRDSPLVAFIAEMMVYHCDEEVEEELASLAFTTELLDALDRIHGMYDSHKRMKCHGDSVFERYDRHHLCEGWKTQRLEGLEMIKEPHVLTPSTFGTGGHASTRKATTKTKLAMEELCQALMSDRLVQIFVGSDSDRAPFLVQQTILADCSEYFVKALRPNSFSEGVTSILRVPDDSLDVWQVFLYWLFRVEIPTASMTACETTLEYHELLVRCWVHGDKYGVAGFQDQIMVGILQFLESSASSLRVVKLAFDNTAPGSRLRTLMAEEAACLLKGRCETSVAVEELDLLDGVIGFTSALVAAFTTHDSLGNDMSNRLYEINNERSDRWREFMVGEDVTPRWIYGD</sequence>
<keyword evidence="2" id="KW-1185">Reference proteome</keyword>
<comment type="caution">
    <text evidence="1">The sequence shown here is derived from an EMBL/GenBank/DDBJ whole genome shotgun (WGS) entry which is preliminary data.</text>
</comment>
<dbReference type="Proteomes" id="UP001324427">
    <property type="component" value="Unassembled WGS sequence"/>
</dbReference>
<evidence type="ECO:0000313" key="2">
    <source>
        <dbReference type="Proteomes" id="UP001324427"/>
    </source>
</evidence>
<dbReference type="Gene3D" id="3.30.710.10">
    <property type="entry name" value="Potassium Channel Kv1.1, Chain A"/>
    <property type="match status" value="1"/>
</dbReference>
<dbReference type="AlphaFoldDB" id="A0AAV9JJ66"/>
<protein>
    <recommendedName>
        <fullName evidence="3">BTB domain-containing protein</fullName>
    </recommendedName>
</protein>
<evidence type="ECO:0008006" key="3">
    <source>
        <dbReference type="Google" id="ProtNLM"/>
    </source>
</evidence>